<dbReference type="AlphaFoldDB" id="A0A6G4W8J8"/>
<keyword evidence="2" id="KW-1185">Reference proteome</keyword>
<dbReference type="Pfam" id="PF06892">
    <property type="entry name" value="Phage_CP76"/>
    <property type="match status" value="1"/>
</dbReference>
<protein>
    <submittedName>
        <fullName evidence="1">Uncharacterized protein</fullName>
    </submittedName>
</protein>
<accession>A0A6G4W8J8</accession>
<evidence type="ECO:0000313" key="2">
    <source>
        <dbReference type="Proteomes" id="UP001642900"/>
    </source>
</evidence>
<gene>
    <name evidence="1" type="ORF">G6N73_04605</name>
</gene>
<comment type="caution">
    <text evidence="1">The sequence shown here is derived from an EMBL/GenBank/DDBJ whole genome shotgun (WGS) entry which is preliminary data.</text>
</comment>
<dbReference type="GO" id="GO:0003677">
    <property type="term" value="F:DNA binding"/>
    <property type="evidence" value="ECO:0007669"/>
    <property type="project" value="InterPro"/>
</dbReference>
<sequence>MKLPRPTSDSERMELKASTRRALDMACAAKFAMITRVLPPALSNYGNPGIPDSFMPIDVVVDLCRDIGSPLILADMAAQLGYRLVPLEPEEGEPIGYEDIARVSKEGGDVVTSLAHALADGKVDLAEKREVRSQIAENIAVLHRLDRKVAVA</sequence>
<dbReference type="Proteomes" id="UP001642900">
    <property type="component" value="Unassembled WGS sequence"/>
</dbReference>
<dbReference type="InterPro" id="IPR009679">
    <property type="entry name" value="Phage_186_CII-like"/>
</dbReference>
<organism evidence="1 2">
    <name type="scientific">Allomesorhizobium camelthorni</name>
    <dbReference type="NCBI Taxonomy" id="475069"/>
    <lineage>
        <taxon>Bacteria</taxon>
        <taxon>Pseudomonadati</taxon>
        <taxon>Pseudomonadota</taxon>
        <taxon>Alphaproteobacteria</taxon>
        <taxon>Hyphomicrobiales</taxon>
        <taxon>Phyllobacteriaceae</taxon>
        <taxon>Allomesorhizobium</taxon>
    </lineage>
</organism>
<dbReference type="EMBL" id="JAAKZF010000003">
    <property type="protein sequence ID" value="NGO50467.1"/>
    <property type="molecule type" value="Genomic_DNA"/>
</dbReference>
<proteinExistence type="predicted"/>
<name>A0A6G4W8J8_9HYPH</name>
<dbReference type="RefSeq" id="WP_165023997.1">
    <property type="nucleotide sequence ID" value="NZ_JAAKZF010000003.1"/>
</dbReference>
<reference evidence="1 2" key="1">
    <citation type="submission" date="2020-02" db="EMBL/GenBank/DDBJ databases">
        <title>Genome sequence of strain CCNWXJ40-4.</title>
        <authorList>
            <person name="Gao J."/>
            <person name="Sun J."/>
        </authorList>
    </citation>
    <scope>NUCLEOTIDE SEQUENCE [LARGE SCALE GENOMIC DNA]</scope>
    <source>
        <strain evidence="1 2">CCNWXJ 40-4</strain>
    </source>
</reference>
<evidence type="ECO:0000313" key="1">
    <source>
        <dbReference type="EMBL" id="NGO50467.1"/>
    </source>
</evidence>